<dbReference type="SUPFAM" id="SSF158472">
    <property type="entry name" value="HAMP domain-like"/>
    <property type="match status" value="1"/>
</dbReference>
<proteinExistence type="predicted"/>
<dbReference type="PANTHER" id="PTHR43547:SF2">
    <property type="entry name" value="HYBRID SIGNAL TRANSDUCTION HISTIDINE KINASE C"/>
    <property type="match status" value="1"/>
</dbReference>
<dbReference type="Pfam" id="PF00672">
    <property type="entry name" value="HAMP"/>
    <property type="match status" value="1"/>
</dbReference>
<dbReference type="PROSITE" id="PS50109">
    <property type="entry name" value="HIS_KIN"/>
    <property type="match status" value="1"/>
</dbReference>
<keyword evidence="9 19" id="KW-0418">Kinase</keyword>
<dbReference type="SMART" id="SM00387">
    <property type="entry name" value="HATPase_c"/>
    <property type="match status" value="1"/>
</dbReference>
<keyword evidence="6 19" id="KW-0808">Transferase</keyword>
<dbReference type="Gene3D" id="6.10.340.10">
    <property type="match status" value="1"/>
</dbReference>
<keyword evidence="13 16" id="KW-0472">Membrane</keyword>
<accession>A0A7W9PAC7</accession>
<dbReference type="NCBIfam" id="NF040691">
    <property type="entry name" value="MtrAB_MtrB"/>
    <property type="match status" value="1"/>
</dbReference>
<evidence type="ECO:0000256" key="10">
    <source>
        <dbReference type="ARBA" id="ARBA00022840"/>
    </source>
</evidence>
<sequence>MIESSRNRAKRLLAASVAWSKTVGEALGHVWRRSLQLRVVVSTLTLSLIVITILGVVLTSQITDRLLDAKINAAVEEMSRARNTVETQLTGAHDSSTQAIQLLDALRTLSTGSTSQAAGAAGSYQAALAMVGDGQQELTEGPVQDVPAELRRFVQQNQVSYQFTTVSDTDGYRGSALVIGSPSTEVPTLEIYLIFRLDNEQRSLDLMRGTMLIGGVVLLVLLAAITALVTRQVVLPIRSAARIASRFADGRLKERMLVRGEDDMARLAMSFNEMAESLSNQITQLEEFGNLQRRFTSDVSHELRTPLTTVRMAADLIHGSSDELDPALARSAELLVTELDRFEGLLNDLLEISRHDAGVAELQVESLDVRMCARAAISTVRHLAKESSVELVVDLPEDPLVAEVDPRRVERVLRNLLANAIDHSEGKPVLIRMRGDTEANAVGIVVRDQGVGLRAGEEKLVFNRFWRSDPSRMRRSGGTGLGLSISVEDANLHDGRLEAWGEPGMGASFRLTLPLVRGRKLGNSPLSLEPPKRKLLTVESAASQEISGEADDPDIAPDADDGDDPAAPDATSAPSDMDTTAAAEDSSGLRPSDSSGNGAGSSADALYTDTGDQKQ</sequence>
<dbReference type="SUPFAM" id="SSF55874">
    <property type="entry name" value="ATPase domain of HSP90 chaperone/DNA topoisomerase II/histidine kinase"/>
    <property type="match status" value="1"/>
</dbReference>
<keyword evidence="20" id="KW-1185">Reference proteome</keyword>
<keyword evidence="4" id="KW-1003">Cell membrane</keyword>
<dbReference type="CDD" id="cd06225">
    <property type="entry name" value="HAMP"/>
    <property type="match status" value="1"/>
</dbReference>
<dbReference type="FunFam" id="3.30.565.10:FF:000013">
    <property type="entry name" value="Two-component sensor histidine kinase"/>
    <property type="match status" value="1"/>
</dbReference>
<dbReference type="GO" id="GO:0005524">
    <property type="term" value="F:ATP binding"/>
    <property type="evidence" value="ECO:0007669"/>
    <property type="project" value="UniProtKB-KW"/>
</dbReference>
<dbReference type="EMBL" id="JACHIT010000001">
    <property type="protein sequence ID" value="MBB5912336.1"/>
    <property type="molecule type" value="Genomic_DNA"/>
</dbReference>
<feature type="domain" description="HAMP" evidence="18">
    <location>
        <begin position="231"/>
        <end position="283"/>
    </location>
</feature>
<dbReference type="Gene3D" id="3.30.565.10">
    <property type="entry name" value="Histidine kinase-like ATPase, C-terminal domain"/>
    <property type="match status" value="1"/>
</dbReference>
<feature type="compositionally biased region" description="Low complexity" evidence="15">
    <location>
        <begin position="567"/>
        <end position="578"/>
    </location>
</feature>
<dbReference type="RefSeq" id="WP_040750202.1">
    <property type="nucleotide sequence ID" value="NZ_JACHIT010000001.1"/>
</dbReference>
<evidence type="ECO:0000313" key="20">
    <source>
        <dbReference type="Proteomes" id="UP000540412"/>
    </source>
</evidence>
<feature type="domain" description="Histidine kinase" evidence="17">
    <location>
        <begin position="298"/>
        <end position="517"/>
    </location>
</feature>
<dbReference type="PANTHER" id="PTHR43547">
    <property type="entry name" value="TWO-COMPONENT HISTIDINE KINASE"/>
    <property type="match status" value="1"/>
</dbReference>
<evidence type="ECO:0000256" key="8">
    <source>
        <dbReference type="ARBA" id="ARBA00022741"/>
    </source>
</evidence>
<keyword evidence="7 16" id="KW-0812">Transmembrane</keyword>
<evidence type="ECO:0000256" key="4">
    <source>
        <dbReference type="ARBA" id="ARBA00022475"/>
    </source>
</evidence>
<name>A0A7W9PAC7_9NOCA</name>
<evidence type="ECO:0000256" key="15">
    <source>
        <dbReference type="SAM" id="MobiDB-lite"/>
    </source>
</evidence>
<feature type="compositionally biased region" description="Acidic residues" evidence="15">
    <location>
        <begin position="548"/>
        <end position="566"/>
    </location>
</feature>
<dbReference type="GO" id="GO:0000155">
    <property type="term" value="F:phosphorelay sensor kinase activity"/>
    <property type="evidence" value="ECO:0007669"/>
    <property type="project" value="InterPro"/>
</dbReference>
<dbReference type="InterPro" id="IPR004358">
    <property type="entry name" value="Sig_transdc_His_kin-like_C"/>
</dbReference>
<evidence type="ECO:0000256" key="7">
    <source>
        <dbReference type="ARBA" id="ARBA00022692"/>
    </source>
</evidence>
<dbReference type="GO" id="GO:0005886">
    <property type="term" value="C:plasma membrane"/>
    <property type="evidence" value="ECO:0007669"/>
    <property type="project" value="UniProtKB-SubCell"/>
</dbReference>
<dbReference type="AlphaFoldDB" id="A0A7W9PAC7"/>
<evidence type="ECO:0000256" key="5">
    <source>
        <dbReference type="ARBA" id="ARBA00022553"/>
    </source>
</evidence>
<feature type="region of interest" description="Disordered" evidence="15">
    <location>
        <begin position="522"/>
        <end position="615"/>
    </location>
</feature>
<comment type="subcellular location">
    <subcellularLocation>
        <location evidence="2">Cell membrane</location>
        <topology evidence="2">Multi-pass membrane protein</topology>
    </subcellularLocation>
</comment>
<dbReference type="SUPFAM" id="SSF47384">
    <property type="entry name" value="Homodimeric domain of signal transducing histidine kinase"/>
    <property type="match status" value="1"/>
</dbReference>
<evidence type="ECO:0000256" key="14">
    <source>
        <dbReference type="ARBA" id="ARBA00035305"/>
    </source>
</evidence>
<dbReference type="EC" id="2.7.13.3" evidence="3"/>
<dbReference type="InterPro" id="IPR036097">
    <property type="entry name" value="HisK_dim/P_sf"/>
</dbReference>
<evidence type="ECO:0000256" key="6">
    <source>
        <dbReference type="ARBA" id="ARBA00022679"/>
    </source>
</evidence>
<feature type="transmembrane region" description="Helical" evidence="16">
    <location>
        <begin position="211"/>
        <end position="229"/>
    </location>
</feature>
<dbReference type="SMART" id="SM00304">
    <property type="entry name" value="HAMP"/>
    <property type="match status" value="1"/>
</dbReference>
<dbReference type="InterPro" id="IPR047669">
    <property type="entry name" value="MtrAB_MtrB"/>
</dbReference>
<keyword evidence="10" id="KW-0067">ATP-binding</keyword>
<evidence type="ECO:0000256" key="1">
    <source>
        <dbReference type="ARBA" id="ARBA00000085"/>
    </source>
</evidence>
<dbReference type="InterPro" id="IPR036890">
    <property type="entry name" value="HATPase_C_sf"/>
</dbReference>
<dbReference type="InterPro" id="IPR003661">
    <property type="entry name" value="HisK_dim/P_dom"/>
</dbReference>
<evidence type="ECO:0000256" key="2">
    <source>
        <dbReference type="ARBA" id="ARBA00004651"/>
    </source>
</evidence>
<evidence type="ECO:0000313" key="19">
    <source>
        <dbReference type="EMBL" id="MBB5912336.1"/>
    </source>
</evidence>
<evidence type="ECO:0000256" key="16">
    <source>
        <dbReference type="SAM" id="Phobius"/>
    </source>
</evidence>
<evidence type="ECO:0000256" key="11">
    <source>
        <dbReference type="ARBA" id="ARBA00022989"/>
    </source>
</evidence>
<dbReference type="PROSITE" id="PS50885">
    <property type="entry name" value="HAMP"/>
    <property type="match status" value="1"/>
</dbReference>
<keyword evidence="5" id="KW-0597">Phosphoprotein</keyword>
<evidence type="ECO:0000259" key="17">
    <source>
        <dbReference type="PROSITE" id="PS50109"/>
    </source>
</evidence>
<reference evidence="19 20" key="1">
    <citation type="submission" date="2020-08" db="EMBL/GenBank/DDBJ databases">
        <title>Sequencing the genomes of 1000 actinobacteria strains.</title>
        <authorList>
            <person name="Klenk H.-P."/>
        </authorList>
    </citation>
    <scope>NUCLEOTIDE SEQUENCE [LARGE SCALE GENOMIC DNA]</scope>
    <source>
        <strain evidence="19 20">DSM 43582</strain>
    </source>
</reference>
<feature type="compositionally biased region" description="Low complexity" evidence="15">
    <location>
        <begin position="592"/>
        <end position="605"/>
    </location>
</feature>
<feature type="transmembrane region" description="Helical" evidence="16">
    <location>
        <begin position="40"/>
        <end position="60"/>
    </location>
</feature>
<dbReference type="Pfam" id="PF02518">
    <property type="entry name" value="HATPase_c"/>
    <property type="match status" value="1"/>
</dbReference>
<dbReference type="SMART" id="SM00388">
    <property type="entry name" value="HisKA"/>
    <property type="match status" value="1"/>
</dbReference>
<keyword evidence="8" id="KW-0547">Nucleotide-binding</keyword>
<organism evidence="19 20">
    <name type="scientific">Nocardia transvalensis</name>
    <dbReference type="NCBI Taxonomy" id="37333"/>
    <lineage>
        <taxon>Bacteria</taxon>
        <taxon>Bacillati</taxon>
        <taxon>Actinomycetota</taxon>
        <taxon>Actinomycetes</taxon>
        <taxon>Mycobacteriales</taxon>
        <taxon>Nocardiaceae</taxon>
        <taxon>Nocardia</taxon>
    </lineage>
</organism>
<comment type="caution">
    <text evidence="19">The sequence shown here is derived from an EMBL/GenBank/DDBJ whole genome shotgun (WGS) entry which is preliminary data.</text>
</comment>
<evidence type="ECO:0000256" key="13">
    <source>
        <dbReference type="ARBA" id="ARBA00023136"/>
    </source>
</evidence>
<dbReference type="Gene3D" id="1.10.287.130">
    <property type="match status" value="1"/>
</dbReference>
<dbReference type="InterPro" id="IPR003660">
    <property type="entry name" value="HAMP_dom"/>
</dbReference>
<dbReference type="FunFam" id="1.10.287.130:FF:000010">
    <property type="entry name" value="Two-component sensor histidine kinase"/>
    <property type="match status" value="1"/>
</dbReference>
<dbReference type="CDD" id="cd00082">
    <property type="entry name" value="HisKA"/>
    <property type="match status" value="1"/>
</dbReference>
<dbReference type="Proteomes" id="UP000540412">
    <property type="component" value="Unassembled WGS sequence"/>
</dbReference>
<dbReference type="PRINTS" id="PR00344">
    <property type="entry name" value="BCTRLSENSOR"/>
</dbReference>
<dbReference type="Pfam" id="PF00512">
    <property type="entry name" value="HisKA"/>
    <property type="match status" value="1"/>
</dbReference>
<gene>
    <name evidence="19" type="ORF">BJY24_001203</name>
</gene>
<dbReference type="InterPro" id="IPR003594">
    <property type="entry name" value="HATPase_dom"/>
</dbReference>
<dbReference type="InterPro" id="IPR005467">
    <property type="entry name" value="His_kinase_dom"/>
</dbReference>
<evidence type="ECO:0000256" key="3">
    <source>
        <dbReference type="ARBA" id="ARBA00012438"/>
    </source>
</evidence>
<keyword evidence="12" id="KW-0902">Two-component regulatory system</keyword>
<keyword evidence="11 16" id="KW-1133">Transmembrane helix</keyword>
<evidence type="ECO:0000256" key="9">
    <source>
        <dbReference type="ARBA" id="ARBA00022777"/>
    </source>
</evidence>
<protein>
    <recommendedName>
        <fullName evidence="14">Sensor histidine kinase MtrB</fullName>
        <ecNumber evidence="3">2.7.13.3</ecNumber>
    </recommendedName>
</protein>
<comment type="catalytic activity">
    <reaction evidence="1">
        <text>ATP + protein L-histidine = ADP + protein N-phospho-L-histidine.</text>
        <dbReference type="EC" id="2.7.13.3"/>
    </reaction>
</comment>
<evidence type="ECO:0000259" key="18">
    <source>
        <dbReference type="PROSITE" id="PS50885"/>
    </source>
</evidence>
<evidence type="ECO:0000256" key="12">
    <source>
        <dbReference type="ARBA" id="ARBA00023012"/>
    </source>
</evidence>